<sequence>MSSSLAQRLVGSHHCCRSASRWACSYQHVAFSSVSTPLPGALPRPPTVDVICDPYTSVNMKLTPILSLLLILSFL</sequence>
<dbReference type="KEGG" id="amus:LMH87_010624"/>
<dbReference type="RefSeq" id="XP_056054821.1">
    <property type="nucleotide sequence ID" value="XM_056197809.1"/>
</dbReference>
<organism evidence="1 2">
    <name type="scientific">Akanthomyces muscarius</name>
    <name type="common">Entomopathogenic fungus</name>
    <name type="synonym">Lecanicillium muscarium</name>
    <dbReference type="NCBI Taxonomy" id="2231603"/>
    <lineage>
        <taxon>Eukaryota</taxon>
        <taxon>Fungi</taxon>
        <taxon>Dikarya</taxon>
        <taxon>Ascomycota</taxon>
        <taxon>Pezizomycotina</taxon>
        <taxon>Sordariomycetes</taxon>
        <taxon>Hypocreomycetidae</taxon>
        <taxon>Hypocreales</taxon>
        <taxon>Cordycipitaceae</taxon>
        <taxon>Akanthomyces</taxon>
    </lineage>
</organism>
<accession>A0A9W8QFW2</accession>
<comment type="caution">
    <text evidence="1">The sequence shown here is derived from an EMBL/GenBank/DDBJ whole genome shotgun (WGS) entry which is preliminary data.</text>
</comment>
<proteinExistence type="predicted"/>
<evidence type="ECO:0000313" key="1">
    <source>
        <dbReference type="EMBL" id="KAJ4154163.1"/>
    </source>
</evidence>
<keyword evidence="2" id="KW-1185">Reference proteome</keyword>
<reference evidence="1" key="1">
    <citation type="journal article" date="2023" name="Access Microbiol">
        <title>De-novo genome assembly for Akanthomyces muscarius, a biocontrol agent of insect agricultural pests.</title>
        <authorList>
            <person name="Erdos Z."/>
            <person name="Studholme D.J."/>
            <person name="Raymond B."/>
            <person name="Sharma M."/>
        </authorList>
    </citation>
    <scope>NUCLEOTIDE SEQUENCE</scope>
    <source>
        <strain evidence="1">Ve6</strain>
    </source>
</reference>
<protein>
    <submittedName>
        <fullName evidence="1">Uncharacterized protein</fullName>
    </submittedName>
</protein>
<evidence type="ECO:0000313" key="2">
    <source>
        <dbReference type="Proteomes" id="UP001144673"/>
    </source>
</evidence>
<gene>
    <name evidence="1" type="ORF">LMH87_010624</name>
</gene>
<dbReference type="AlphaFoldDB" id="A0A9W8QFW2"/>
<dbReference type="GeneID" id="80897783"/>
<dbReference type="Proteomes" id="UP001144673">
    <property type="component" value="Chromosome 5"/>
</dbReference>
<dbReference type="EMBL" id="JAJHUN010000008">
    <property type="protein sequence ID" value="KAJ4154163.1"/>
    <property type="molecule type" value="Genomic_DNA"/>
</dbReference>
<name>A0A9W8QFW2_AKAMU</name>